<dbReference type="PANTHER" id="PTHR11062:SF376">
    <property type="entry name" value="EXOSTOSIN FAMILY PROTEIN"/>
    <property type="match status" value="1"/>
</dbReference>
<dbReference type="PROSITE" id="PS00022">
    <property type="entry name" value="EGF_1"/>
    <property type="match status" value="1"/>
</dbReference>
<organism evidence="4 5">
    <name type="scientific">Prymnesium parvum</name>
    <name type="common">Toxic golden alga</name>
    <dbReference type="NCBI Taxonomy" id="97485"/>
    <lineage>
        <taxon>Eukaryota</taxon>
        <taxon>Haptista</taxon>
        <taxon>Haptophyta</taxon>
        <taxon>Prymnesiophyceae</taxon>
        <taxon>Prymnesiales</taxon>
        <taxon>Prymnesiaceae</taxon>
        <taxon>Prymnesium</taxon>
    </lineage>
</organism>
<proteinExistence type="inferred from homology"/>
<dbReference type="EMBL" id="JBGBPQ010000008">
    <property type="protein sequence ID" value="KAL1521204.1"/>
    <property type="molecule type" value="Genomic_DNA"/>
</dbReference>
<accession>A0AB34JH44</accession>
<dbReference type="PROSITE" id="PS01186">
    <property type="entry name" value="EGF_2"/>
    <property type="match status" value="1"/>
</dbReference>
<dbReference type="PANTHER" id="PTHR11062">
    <property type="entry name" value="EXOSTOSIN HEPARAN SULFATE GLYCOSYLTRANSFERASE -RELATED"/>
    <property type="match status" value="1"/>
</dbReference>
<evidence type="ECO:0000256" key="1">
    <source>
        <dbReference type="ARBA" id="ARBA00010271"/>
    </source>
</evidence>
<dbReference type="SMART" id="SM00181">
    <property type="entry name" value="EGF"/>
    <property type="match status" value="3"/>
</dbReference>
<feature type="domain" description="EGF-like" evidence="3">
    <location>
        <begin position="39"/>
        <end position="71"/>
    </location>
</feature>
<keyword evidence="5" id="KW-1185">Reference proteome</keyword>
<dbReference type="Gene3D" id="2.10.25.10">
    <property type="entry name" value="Laminin"/>
    <property type="match status" value="1"/>
</dbReference>
<evidence type="ECO:0000259" key="3">
    <source>
        <dbReference type="PROSITE" id="PS50026"/>
    </source>
</evidence>
<keyword evidence="2" id="KW-1015">Disulfide bond</keyword>
<dbReference type="InterPro" id="IPR004263">
    <property type="entry name" value="Exostosin"/>
</dbReference>
<name>A0AB34JH44_PRYPA</name>
<gene>
    <name evidence="4" type="ORF">AB1Y20_022755</name>
</gene>
<comment type="similarity">
    <text evidence="1">Belongs to the glycosyltransferase 47 family.</text>
</comment>
<dbReference type="InterPro" id="IPR000742">
    <property type="entry name" value="EGF"/>
</dbReference>
<comment type="caution">
    <text evidence="2">Lacks conserved residue(s) required for the propagation of feature annotation.</text>
</comment>
<dbReference type="AlphaFoldDB" id="A0AB34JH44"/>
<dbReference type="PROSITE" id="PS50026">
    <property type="entry name" value="EGF_3"/>
    <property type="match status" value="1"/>
</dbReference>
<evidence type="ECO:0000256" key="2">
    <source>
        <dbReference type="PROSITE-ProRule" id="PRU00076"/>
    </source>
</evidence>
<dbReference type="InterPro" id="IPR040911">
    <property type="entry name" value="Exostosin_GT47"/>
</dbReference>
<comment type="caution">
    <text evidence="4">The sequence shown here is derived from an EMBL/GenBank/DDBJ whole genome shotgun (WGS) entry which is preliminary data.</text>
</comment>
<dbReference type="GO" id="GO:0016757">
    <property type="term" value="F:glycosyltransferase activity"/>
    <property type="evidence" value="ECO:0007669"/>
    <property type="project" value="InterPro"/>
</dbReference>
<dbReference type="Pfam" id="PF03016">
    <property type="entry name" value="Exostosin_GT47"/>
    <property type="match status" value="2"/>
</dbReference>
<keyword evidence="2" id="KW-0245">EGF-like domain</keyword>
<evidence type="ECO:0000313" key="5">
    <source>
        <dbReference type="Proteomes" id="UP001515480"/>
    </source>
</evidence>
<reference evidence="4 5" key="1">
    <citation type="journal article" date="2024" name="Science">
        <title>Giant polyketide synthase enzymes in the biosynthesis of giant marine polyether toxins.</title>
        <authorList>
            <person name="Fallon T.R."/>
            <person name="Shende V.V."/>
            <person name="Wierzbicki I.H."/>
            <person name="Pendleton A.L."/>
            <person name="Watervoot N.F."/>
            <person name="Auber R.P."/>
            <person name="Gonzalez D.J."/>
            <person name="Wisecaver J.H."/>
            <person name="Moore B.S."/>
        </authorList>
    </citation>
    <scope>NUCLEOTIDE SEQUENCE [LARGE SCALE GENOMIC DNA]</scope>
    <source>
        <strain evidence="4 5">12B1</strain>
    </source>
</reference>
<dbReference type="Proteomes" id="UP001515480">
    <property type="component" value="Unassembled WGS sequence"/>
</dbReference>
<evidence type="ECO:0000313" key="4">
    <source>
        <dbReference type="EMBL" id="KAL1521204.1"/>
    </source>
</evidence>
<sequence>MGATTSRPHTPRASRAIPSERWLPPAVPSLPLPLPLSPFPLPCASPCHAGHCDGSLGVCVCLPGWRGATCDLPYLPACAASPTLSLALPCEGFAPAALLPCACRAQCLAARVGVAALRRRACVAAAGGVWAAAEATPPQGFTRREGGARRHAPFKGAVELLAGEGATVPAPLEACPGACSGNGVCVATRRCPAAAGEEGGREGGACEGARRCACHAGYSGADCAHASAAPCLHGCRGAGACVAGMCLCAAGRWGLDCSLSASPPPPASPSASPPFLYVYPLSSELEGGGLHHLYQGGANNDPAGGASGWAARGVFSADRRFLALLHAANATVARPDAAALFLVPLLLTQKDGNLHPPHDYLGALVAHLAAAHPYWRRHGGADHVFFTTQDLGGCQIHPSLSRAIVVSHFGFVEALPFWMSARRWAAAVGGWAAADEPMRSRRGPLPSATRRWRVGEACRGSLTAQAAGGVCVDPFLDHSPVPLYTYEHTLSSLLLQPRGVYAHSWNGPSAWRGVCFNASKDVVAPVDFAMSPAELRRTRLDARLLLSRRADACDGLRRPHLLFMAGRKAHQVAFYSQRVRQEVHARHAAAPGVVFRTGKWRLREMRSSRFCLCPSGWGFGWRLHLALAALCVPVIIQPLVRQAYDDLLPYDAFALSLNASAVAWLPQILRAVPRHTECALRRGGAAWYRTLMWQQPDGLAYEMLMLSLCRRAVALRRHLHPHESSPPAWAACANRTAAQILADHPPPDD</sequence>
<feature type="disulfide bond" evidence="2">
    <location>
        <begin position="61"/>
        <end position="70"/>
    </location>
</feature>
<protein>
    <recommendedName>
        <fullName evidence="3">EGF-like domain-containing protein</fullName>
    </recommendedName>
</protein>